<gene>
    <name evidence="2" type="ORF">SHI21_06035</name>
</gene>
<feature type="domain" description="HTH cro/C1-type" evidence="1">
    <location>
        <begin position="21"/>
        <end position="66"/>
    </location>
</feature>
<dbReference type="Pfam" id="PF14394">
    <property type="entry name" value="DUF4423"/>
    <property type="match status" value="1"/>
</dbReference>
<evidence type="ECO:0000313" key="2">
    <source>
        <dbReference type="EMBL" id="MEA9355748.1"/>
    </source>
</evidence>
<dbReference type="EMBL" id="JAYGJQ010000001">
    <property type="protein sequence ID" value="MEA9355748.1"/>
    <property type="molecule type" value="Genomic_DNA"/>
</dbReference>
<dbReference type="InterPro" id="IPR025537">
    <property type="entry name" value="DUF4423"/>
</dbReference>
<dbReference type="InterPro" id="IPR011873">
    <property type="entry name" value="CHP02147"/>
</dbReference>
<proteinExistence type="predicted"/>
<name>A0ABU5VTM7_9BACT</name>
<sequence length="257" mass="29456">MKIISKINSEFDRRKAINPRYSLRAYAKSLNLDVSVLSRILANKSPISPKILTKIAVPLAITPEEFRKIEDEILLSKKSRRAAPHAETSAIQQLQAEEFKIIQDWYNYVILELTNIKDFEPSAEWISKKLSISEAEAQLALERLVKLNLLVQTDDGQFTASGSFTSGIQENFTTVAMRMRQKQVLQRASDAIDLVEFSERDQSAVTIAMDTALIPEVKDKIKKFRRSLANYIFKKSKNKNRVYEISISLFPWDNEEL</sequence>
<dbReference type="RefSeq" id="WP_323575378.1">
    <property type="nucleotide sequence ID" value="NZ_JAYGJQ010000001.1"/>
</dbReference>
<evidence type="ECO:0000313" key="3">
    <source>
        <dbReference type="Proteomes" id="UP001302274"/>
    </source>
</evidence>
<dbReference type="SUPFAM" id="SSF47413">
    <property type="entry name" value="lambda repressor-like DNA-binding domains"/>
    <property type="match status" value="1"/>
</dbReference>
<protein>
    <submittedName>
        <fullName evidence="2">DUF4423 domain-containing protein</fullName>
    </submittedName>
</protein>
<dbReference type="NCBIfam" id="TIGR02147">
    <property type="entry name" value="Fsuc_second"/>
    <property type="match status" value="1"/>
</dbReference>
<keyword evidence="3" id="KW-1185">Reference proteome</keyword>
<comment type="caution">
    <text evidence="2">The sequence shown here is derived from an EMBL/GenBank/DDBJ whole genome shotgun (WGS) entry which is preliminary data.</text>
</comment>
<dbReference type="InterPro" id="IPR001387">
    <property type="entry name" value="Cro/C1-type_HTH"/>
</dbReference>
<dbReference type="PROSITE" id="PS50943">
    <property type="entry name" value="HTH_CROC1"/>
    <property type="match status" value="1"/>
</dbReference>
<dbReference type="Proteomes" id="UP001302274">
    <property type="component" value="Unassembled WGS sequence"/>
</dbReference>
<dbReference type="InterPro" id="IPR010982">
    <property type="entry name" value="Lambda_DNA-bd_dom_sf"/>
</dbReference>
<evidence type="ECO:0000259" key="1">
    <source>
        <dbReference type="PROSITE" id="PS50943"/>
    </source>
</evidence>
<accession>A0ABU5VTM7</accession>
<organism evidence="2 3">
    <name type="scientific">Bacteriovorax antarcticus</name>
    <dbReference type="NCBI Taxonomy" id="3088717"/>
    <lineage>
        <taxon>Bacteria</taxon>
        <taxon>Pseudomonadati</taxon>
        <taxon>Bdellovibrionota</taxon>
        <taxon>Bacteriovoracia</taxon>
        <taxon>Bacteriovoracales</taxon>
        <taxon>Bacteriovoracaceae</taxon>
        <taxon>Bacteriovorax</taxon>
    </lineage>
</organism>
<reference evidence="2 3" key="1">
    <citation type="submission" date="2023-11" db="EMBL/GenBank/DDBJ databases">
        <title>A Novel Polar Bacteriovorax (B. antarcticus) Isolated from the Biocrust in Antarctica.</title>
        <authorList>
            <person name="Mun W."/>
            <person name="Choi S.Y."/>
            <person name="Mitchell R.J."/>
        </authorList>
    </citation>
    <scope>NUCLEOTIDE SEQUENCE [LARGE SCALE GENOMIC DNA]</scope>
    <source>
        <strain evidence="2 3">PP10</strain>
    </source>
</reference>